<dbReference type="Proteomes" id="UP001180020">
    <property type="component" value="Unassembled WGS sequence"/>
</dbReference>
<dbReference type="Gene3D" id="1.10.600.10">
    <property type="entry name" value="Farnesyl Diphosphate Synthase"/>
    <property type="match status" value="1"/>
</dbReference>
<dbReference type="AlphaFoldDB" id="A0AAV9EN62"/>
<name>A0AAV9EN62_ACOCL</name>
<comment type="caution">
    <text evidence="1">The sequence shown here is derived from an EMBL/GenBank/DDBJ whole genome shotgun (WGS) entry which is preliminary data.</text>
</comment>
<reference evidence="1" key="1">
    <citation type="journal article" date="2023" name="Nat. Commun.">
        <title>Diploid and tetraploid genomes of Acorus and the evolution of monocots.</title>
        <authorList>
            <person name="Ma L."/>
            <person name="Liu K.W."/>
            <person name="Li Z."/>
            <person name="Hsiao Y.Y."/>
            <person name="Qi Y."/>
            <person name="Fu T."/>
            <person name="Tang G.D."/>
            <person name="Zhang D."/>
            <person name="Sun W.H."/>
            <person name="Liu D.K."/>
            <person name="Li Y."/>
            <person name="Chen G.Z."/>
            <person name="Liu X.D."/>
            <person name="Liao X.Y."/>
            <person name="Jiang Y.T."/>
            <person name="Yu X."/>
            <person name="Hao Y."/>
            <person name="Huang J."/>
            <person name="Zhao X.W."/>
            <person name="Ke S."/>
            <person name="Chen Y.Y."/>
            <person name="Wu W.L."/>
            <person name="Hsu J.L."/>
            <person name="Lin Y.F."/>
            <person name="Huang M.D."/>
            <person name="Li C.Y."/>
            <person name="Huang L."/>
            <person name="Wang Z.W."/>
            <person name="Zhao X."/>
            <person name="Zhong W.Y."/>
            <person name="Peng D.H."/>
            <person name="Ahmad S."/>
            <person name="Lan S."/>
            <person name="Zhang J.S."/>
            <person name="Tsai W.C."/>
            <person name="Van de Peer Y."/>
            <person name="Liu Z.J."/>
        </authorList>
    </citation>
    <scope>NUCLEOTIDE SEQUENCE</scope>
    <source>
        <strain evidence="1">CP</strain>
    </source>
</reference>
<gene>
    <name evidence="1" type="ORF">QJS10_CPA06g00015</name>
</gene>
<protein>
    <submittedName>
        <fullName evidence="1">Uncharacterized protein</fullName>
    </submittedName>
</protein>
<reference evidence="1" key="2">
    <citation type="submission" date="2023-06" db="EMBL/GenBank/DDBJ databases">
        <authorList>
            <person name="Ma L."/>
            <person name="Liu K.-W."/>
            <person name="Li Z."/>
            <person name="Hsiao Y.-Y."/>
            <person name="Qi Y."/>
            <person name="Fu T."/>
            <person name="Tang G."/>
            <person name="Zhang D."/>
            <person name="Sun W.-H."/>
            <person name="Liu D.-K."/>
            <person name="Li Y."/>
            <person name="Chen G.-Z."/>
            <person name="Liu X.-D."/>
            <person name="Liao X.-Y."/>
            <person name="Jiang Y.-T."/>
            <person name="Yu X."/>
            <person name="Hao Y."/>
            <person name="Huang J."/>
            <person name="Zhao X.-W."/>
            <person name="Ke S."/>
            <person name="Chen Y.-Y."/>
            <person name="Wu W.-L."/>
            <person name="Hsu J.-L."/>
            <person name="Lin Y.-F."/>
            <person name="Huang M.-D."/>
            <person name="Li C.-Y."/>
            <person name="Huang L."/>
            <person name="Wang Z.-W."/>
            <person name="Zhao X."/>
            <person name="Zhong W.-Y."/>
            <person name="Peng D.-H."/>
            <person name="Ahmad S."/>
            <person name="Lan S."/>
            <person name="Zhang J.-S."/>
            <person name="Tsai W.-C."/>
            <person name="Van De Peer Y."/>
            <person name="Liu Z.-J."/>
        </authorList>
    </citation>
    <scope>NUCLEOTIDE SEQUENCE</scope>
    <source>
        <strain evidence="1">CP</strain>
        <tissue evidence="1">Leaves</tissue>
    </source>
</reference>
<dbReference type="SUPFAM" id="SSF48576">
    <property type="entry name" value="Terpenoid synthases"/>
    <property type="match status" value="1"/>
</dbReference>
<accession>A0AAV9EN62</accession>
<dbReference type="EMBL" id="JAUJYO010000006">
    <property type="protein sequence ID" value="KAK1314280.1"/>
    <property type="molecule type" value="Genomic_DNA"/>
</dbReference>
<evidence type="ECO:0000313" key="2">
    <source>
        <dbReference type="Proteomes" id="UP001180020"/>
    </source>
</evidence>
<evidence type="ECO:0000313" key="1">
    <source>
        <dbReference type="EMBL" id="KAK1314280.1"/>
    </source>
</evidence>
<organism evidence="1 2">
    <name type="scientific">Acorus calamus</name>
    <name type="common">Sweet flag</name>
    <dbReference type="NCBI Taxonomy" id="4465"/>
    <lineage>
        <taxon>Eukaryota</taxon>
        <taxon>Viridiplantae</taxon>
        <taxon>Streptophyta</taxon>
        <taxon>Embryophyta</taxon>
        <taxon>Tracheophyta</taxon>
        <taxon>Spermatophyta</taxon>
        <taxon>Magnoliopsida</taxon>
        <taxon>Liliopsida</taxon>
        <taxon>Acoraceae</taxon>
        <taxon>Acorus</taxon>
    </lineage>
</organism>
<proteinExistence type="predicted"/>
<sequence length="82" mass="9328">MKDNGVSEEEARLKMGKMVEDAWKTVNLEMVKPSPIPIEVRTRARNLACMMEVIFRNADNYNYPSGEMKDNVAMLVVDPVPI</sequence>
<keyword evidence="2" id="KW-1185">Reference proteome</keyword>
<dbReference type="InterPro" id="IPR008949">
    <property type="entry name" value="Isoprenoid_synthase_dom_sf"/>
</dbReference>